<reference evidence="2 3" key="1">
    <citation type="submission" date="2020-09" db="EMBL/GenBank/DDBJ databases">
        <title>Pseudoxanthomonas sp. CAU 1598 isolated from sand of Yaerae Beach.</title>
        <authorList>
            <person name="Kim W."/>
        </authorList>
    </citation>
    <scope>NUCLEOTIDE SEQUENCE [LARGE SCALE GENOMIC DNA]</scope>
    <source>
        <strain evidence="2 3">CAU 1598</strain>
    </source>
</reference>
<accession>A0AAW3ZK70</accession>
<evidence type="ECO:0008006" key="4">
    <source>
        <dbReference type="Google" id="ProtNLM"/>
    </source>
</evidence>
<sequence>MKTNSRHLQPFSTLGLSALALAAGLSACATTSPGDRMAKRLALFEEVAQAPVKSFHFWQMHRWEALGRSHVAVWTRLDTAYLIEVDQPCSGLDFTSAIALSSTQNRVHSRFDDVRFEDQRCRIAEIRPVDVAALKKAEHAARDSD</sequence>
<dbReference type="RefSeq" id="WP_192029906.1">
    <property type="nucleotide sequence ID" value="NZ_JACYTR010000024.1"/>
</dbReference>
<feature type="chain" id="PRO_5043487135" description="Lipoprotein" evidence="1">
    <location>
        <begin position="23"/>
        <end position="145"/>
    </location>
</feature>
<evidence type="ECO:0000313" key="3">
    <source>
        <dbReference type="Proteomes" id="UP000613768"/>
    </source>
</evidence>
<proteinExistence type="predicted"/>
<protein>
    <recommendedName>
        <fullName evidence="4">Lipoprotein</fullName>
    </recommendedName>
</protein>
<dbReference type="PROSITE" id="PS51257">
    <property type="entry name" value="PROKAR_LIPOPROTEIN"/>
    <property type="match status" value="1"/>
</dbReference>
<dbReference type="Pfam" id="PF20101">
    <property type="entry name" value="DUF6491"/>
    <property type="match status" value="1"/>
</dbReference>
<keyword evidence="3" id="KW-1185">Reference proteome</keyword>
<dbReference type="Proteomes" id="UP000613768">
    <property type="component" value="Unassembled WGS sequence"/>
</dbReference>
<dbReference type="InterPro" id="IPR045500">
    <property type="entry name" value="DUF6491"/>
</dbReference>
<evidence type="ECO:0000313" key="2">
    <source>
        <dbReference type="EMBL" id="MBD8526485.1"/>
    </source>
</evidence>
<organism evidence="2 3">
    <name type="scientific">Pseudomarimonas arenosa</name>
    <dbReference type="NCBI Taxonomy" id="2774145"/>
    <lineage>
        <taxon>Bacteria</taxon>
        <taxon>Pseudomonadati</taxon>
        <taxon>Pseudomonadota</taxon>
        <taxon>Gammaproteobacteria</taxon>
        <taxon>Lysobacterales</taxon>
        <taxon>Lysobacteraceae</taxon>
        <taxon>Pseudomarimonas</taxon>
    </lineage>
</organism>
<gene>
    <name evidence="2" type="ORF">IFO71_12120</name>
</gene>
<keyword evidence="1" id="KW-0732">Signal</keyword>
<dbReference type="AlphaFoldDB" id="A0AAW3ZK70"/>
<dbReference type="EMBL" id="JACYTR010000024">
    <property type="protein sequence ID" value="MBD8526485.1"/>
    <property type="molecule type" value="Genomic_DNA"/>
</dbReference>
<name>A0AAW3ZK70_9GAMM</name>
<evidence type="ECO:0000256" key="1">
    <source>
        <dbReference type="SAM" id="SignalP"/>
    </source>
</evidence>
<comment type="caution">
    <text evidence="2">The sequence shown here is derived from an EMBL/GenBank/DDBJ whole genome shotgun (WGS) entry which is preliminary data.</text>
</comment>
<feature type="signal peptide" evidence="1">
    <location>
        <begin position="1"/>
        <end position="22"/>
    </location>
</feature>